<feature type="compositionally biased region" description="Polar residues" evidence="1">
    <location>
        <begin position="261"/>
        <end position="271"/>
    </location>
</feature>
<reference evidence="4 5" key="1">
    <citation type="submission" date="2017-11" db="EMBL/GenBank/DDBJ databases">
        <title>De novo assembly and phasing of dikaryotic genomes from two isolates of Puccinia coronata f. sp. avenae, the causal agent of oat crown rust.</title>
        <authorList>
            <person name="Miller M.E."/>
            <person name="Zhang Y."/>
            <person name="Omidvar V."/>
            <person name="Sperschneider J."/>
            <person name="Schwessinger B."/>
            <person name="Raley C."/>
            <person name="Palmer J.M."/>
            <person name="Garnica D."/>
            <person name="Upadhyaya N."/>
            <person name="Rathjen J."/>
            <person name="Taylor J.M."/>
            <person name="Park R.F."/>
            <person name="Dodds P.N."/>
            <person name="Hirsch C.D."/>
            <person name="Kianian S.F."/>
            <person name="Figueroa M."/>
        </authorList>
    </citation>
    <scope>NUCLEOTIDE SEQUENCE [LARGE SCALE GENOMIC DNA]</scope>
    <source>
        <strain evidence="2">12NC29</strain>
        <strain evidence="3">12SD80</strain>
    </source>
</reference>
<evidence type="ECO:0000256" key="1">
    <source>
        <dbReference type="SAM" id="MobiDB-lite"/>
    </source>
</evidence>
<sequence>MDADSNLRDLERAEDSPGSSLGGVRPVEEPVVPQTPFPPSPAADADREQREALGLPEAPVVPHAEPINERDPPPNALPARLIETAGVPEPPVAPITGLLIEAGRLRNALQELLLISQQLDRTSRTLALLAGSPRAGLPREIDELLNRLITPNLTLLLQDPSTGQPVDTHCSVCYENYATDMNTSPRRIGYKNHSHPIVHFADAVFFDLADPAGHELYQTGNISEEAELAQRILLRKKACNEPKAKKEPAFALDADLRPTDRASSNEGTASTPPGIALGDRKPKPLSPLTSEVKGHNRQGLGGLVPKLQPPMTQADYPASNYSCQWTGSNAYPKARLERNDLT</sequence>
<keyword evidence="4" id="KW-1185">Reference proteome</keyword>
<feature type="region of interest" description="Disordered" evidence="1">
    <location>
        <begin position="1"/>
        <end position="75"/>
    </location>
</feature>
<feature type="compositionally biased region" description="Basic and acidic residues" evidence="1">
    <location>
        <begin position="1"/>
        <end position="15"/>
    </location>
</feature>
<evidence type="ECO:0000313" key="5">
    <source>
        <dbReference type="Proteomes" id="UP000235392"/>
    </source>
</evidence>
<organism evidence="3 5">
    <name type="scientific">Puccinia coronata f. sp. avenae</name>
    <dbReference type="NCBI Taxonomy" id="200324"/>
    <lineage>
        <taxon>Eukaryota</taxon>
        <taxon>Fungi</taxon>
        <taxon>Dikarya</taxon>
        <taxon>Basidiomycota</taxon>
        <taxon>Pucciniomycotina</taxon>
        <taxon>Pucciniomycetes</taxon>
        <taxon>Pucciniales</taxon>
        <taxon>Pucciniaceae</taxon>
        <taxon>Puccinia</taxon>
    </lineage>
</organism>
<evidence type="ECO:0000313" key="4">
    <source>
        <dbReference type="Proteomes" id="UP000235388"/>
    </source>
</evidence>
<comment type="caution">
    <text evidence="3">The sequence shown here is derived from an EMBL/GenBank/DDBJ whole genome shotgun (WGS) entry which is preliminary data.</text>
</comment>
<dbReference type="Proteomes" id="UP000235388">
    <property type="component" value="Unassembled WGS sequence"/>
</dbReference>
<accession>A0A2N5UX19</accession>
<evidence type="ECO:0000313" key="2">
    <source>
        <dbReference type="EMBL" id="PLW15892.1"/>
    </source>
</evidence>
<name>A0A2N5UX19_9BASI</name>
<dbReference type="EMBL" id="PGCJ01000884">
    <property type="protein sequence ID" value="PLW15892.1"/>
    <property type="molecule type" value="Genomic_DNA"/>
</dbReference>
<gene>
    <name evidence="2" type="ORF">PCANC_14273</name>
    <name evidence="3" type="ORF">PCASD_07725</name>
</gene>
<dbReference type="AlphaFoldDB" id="A0A2N5UX19"/>
<protein>
    <submittedName>
        <fullName evidence="3">Uncharacterized protein</fullName>
    </submittedName>
</protein>
<proteinExistence type="predicted"/>
<feature type="region of interest" description="Disordered" evidence="1">
    <location>
        <begin position="254"/>
        <end position="315"/>
    </location>
</feature>
<dbReference type="EMBL" id="PGCI01000080">
    <property type="protein sequence ID" value="PLW42311.1"/>
    <property type="molecule type" value="Genomic_DNA"/>
</dbReference>
<evidence type="ECO:0000313" key="3">
    <source>
        <dbReference type="EMBL" id="PLW42311.1"/>
    </source>
</evidence>
<dbReference type="Proteomes" id="UP000235392">
    <property type="component" value="Unassembled WGS sequence"/>
</dbReference>